<dbReference type="Proteomes" id="UP001378188">
    <property type="component" value="Unassembled WGS sequence"/>
</dbReference>
<dbReference type="Gene3D" id="3.30.2020.30">
    <property type="match status" value="1"/>
</dbReference>
<dbReference type="InterPro" id="IPR010376">
    <property type="entry name" value="GBBH-like_N"/>
</dbReference>
<gene>
    <name evidence="4" type="ORF">V3328_15705</name>
</gene>
<evidence type="ECO:0000256" key="2">
    <source>
        <dbReference type="ARBA" id="ARBA00023004"/>
    </source>
</evidence>
<evidence type="ECO:0000313" key="5">
    <source>
        <dbReference type="Proteomes" id="UP001378188"/>
    </source>
</evidence>
<keyword evidence="1" id="KW-0479">Metal-binding</keyword>
<dbReference type="PANTHER" id="PTHR35303">
    <property type="entry name" value="OS02G0197800 PROTEIN"/>
    <property type="match status" value="1"/>
</dbReference>
<sequence>MTDRTTGANESTGTAKVWPTEIRLSKDKRTLTVAFDDGASFEFSAEYLRVTSPSAEVQGHSPEQRQTVPGKKNVCILDVHPIGNYAVRLGFDDLHSTGIYSWDYLYRLGREREGRWADYLAELKEKGLDREPRIRR</sequence>
<comment type="caution">
    <text evidence="4">The sequence shown here is derived from an EMBL/GenBank/DDBJ whole genome shotgun (WGS) entry which is preliminary data.</text>
</comment>
<dbReference type="GO" id="GO:0046872">
    <property type="term" value="F:metal ion binding"/>
    <property type="evidence" value="ECO:0007669"/>
    <property type="project" value="UniProtKB-KW"/>
</dbReference>
<protein>
    <submittedName>
        <fullName evidence="4">DUF971 domain-containing protein</fullName>
    </submittedName>
</protein>
<dbReference type="RefSeq" id="WP_340330628.1">
    <property type="nucleotide sequence ID" value="NZ_JAZHOF010000006.1"/>
</dbReference>
<keyword evidence="5" id="KW-1185">Reference proteome</keyword>
<dbReference type="EMBL" id="JAZHOF010000006">
    <property type="protein sequence ID" value="MEJ8572935.1"/>
    <property type="molecule type" value="Genomic_DNA"/>
</dbReference>
<name>A0AAW9RLX3_9HYPH</name>
<evidence type="ECO:0000259" key="3">
    <source>
        <dbReference type="Pfam" id="PF06155"/>
    </source>
</evidence>
<evidence type="ECO:0000256" key="1">
    <source>
        <dbReference type="ARBA" id="ARBA00022723"/>
    </source>
</evidence>
<evidence type="ECO:0000313" key="4">
    <source>
        <dbReference type="EMBL" id="MEJ8572935.1"/>
    </source>
</evidence>
<organism evidence="4 5">
    <name type="scientific">Microbaculum marinum</name>
    <dbReference type="NCBI Taxonomy" id="1764581"/>
    <lineage>
        <taxon>Bacteria</taxon>
        <taxon>Pseudomonadati</taxon>
        <taxon>Pseudomonadota</taxon>
        <taxon>Alphaproteobacteria</taxon>
        <taxon>Hyphomicrobiales</taxon>
        <taxon>Tepidamorphaceae</taxon>
        <taxon>Microbaculum</taxon>
    </lineage>
</organism>
<keyword evidence="2" id="KW-0408">Iron</keyword>
<dbReference type="PANTHER" id="PTHR35303:SF5">
    <property type="entry name" value="OS02G0197800 PROTEIN"/>
    <property type="match status" value="1"/>
</dbReference>
<dbReference type="AlphaFoldDB" id="A0AAW9RLX3"/>
<accession>A0AAW9RLX3</accession>
<proteinExistence type="predicted"/>
<reference evidence="4 5" key="1">
    <citation type="submission" date="2024-02" db="EMBL/GenBank/DDBJ databases">
        <title>Genome analysis and characterization of Microbaculum marinisediminis sp. nov., isolated from marine sediment.</title>
        <authorList>
            <person name="Du Z.-J."/>
            <person name="Ye Y.-Q."/>
            <person name="Zhang Z.-R."/>
            <person name="Yuan S.-M."/>
            <person name="Zhang X.-Y."/>
        </authorList>
    </citation>
    <scope>NUCLEOTIDE SEQUENCE [LARGE SCALE GENOMIC DNA]</scope>
    <source>
        <strain evidence="4 5">SDUM1044001</strain>
    </source>
</reference>
<feature type="domain" description="Gamma-butyrobetaine hydroxylase-like N-terminal" evidence="3">
    <location>
        <begin position="22"/>
        <end position="106"/>
    </location>
</feature>
<dbReference type="InterPro" id="IPR038492">
    <property type="entry name" value="GBBH-like_N_sf"/>
</dbReference>
<dbReference type="Pfam" id="PF06155">
    <property type="entry name" value="GBBH-like_N"/>
    <property type="match status" value="1"/>
</dbReference>